<accession>A0A542UNW4</accession>
<sequence>MVPYPAALDLPHALVEWVTMLIVTREGDRRCKLPPHQRALVALAYLRKHETLAQIAAGFGISVGTAHAYTTAVVRLLADRAPGLLKTLREHDPDYVLLDGTLSECDRLGDGRADYSHKHRRHGVNVQVVTDPVGQLLWISPALPGRAHDLTAARTHRIIRICERQGVPIVADRAYIGAGSWATTAIRRPPNGGTVTDRADAEPGTRPGPRSRRTRCRPPEVLADLPPQPLQPEPHDGHRRRSPHPGEATLKRLNVSAMSFGSLSANAILALNQGAALGGFAHDTGEGGLSEYHLRHGGDLVWEIGTGYFGCRTEDGRFDRARFAEKAAHDSVKCVSLKLSQGAKPGIGGVLPGEKVTAEIARVREVPEGRTVISPPYHEVFSTPRELIRFIAEMRELSGGKPVGFKLCVGSRREFLAVCKAMIEEGTAPDFIIVDGAEGGTGAAPLEFADHLGSPLTEGLITVHNALVGAGLRDRIRIGASGKVATGADIVKRMVQGADFTNAARAMMFAIGCIQAQSCHTNTCPAGVATQDPRRARALHVDDKSVRVQRFQSATVNSSLKIIASLGVNGPAELRPHMLRRRVDPVTVRSYAELYEWLDPGQLLIEPPESWAVDWKAADPDRFAA</sequence>
<dbReference type="Pfam" id="PF13613">
    <property type="entry name" value="HTH_Tnp_4"/>
    <property type="match status" value="1"/>
</dbReference>
<proteinExistence type="inferred from homology"/>
<feature type="domain" description="Transposase Helix-turn-helix" evidence="7">
    <location>
        <begin position="31"/>
        <end position="82"/>
    </location>
</feature>
<dbReference type="InterPro" id="IPR002932">
    <property type="entry name" value="Glu_synthdom"/>
</dbReference>
<dbReference type="EMBL" id="VFNX01000001">
    <property type="protein sequence ID" value="TQL00770.1"/>
    <property type="molecule type" value="Genomic_DNA"/>
</dbReference>
<keyword evidence="8" id="KW-0255">Endonuclease</keyword>
<evidence type="ECO:0000256" key="4">
    <source>
        <dbReference type="SAM" id="MobiDB-lite"/>
    </source>
</evidence>
<feature type="domain" description="DDE Tnp4" evidence="6">
    <location>
        <begin position="98"/>
        <end position="186"/>
    </location>
</feature>
<dbReference type="GO" id="GO:0046872">
    <property type="term" value="F:metal ion binding"/>
    <property type="evidence" value="ECO:0007669"/>
    <property type="project" value="UniProtKB-KW"/>
</dbReference>
<organism evidence="8 9">
    <name type="scientific">Streptomyces puniciscabiei</name>
    <dbReference type="NCBI Taxonomy" id="164348"/>
    <lineage>
        <taxon>Bacteria</taxon>
        <taxon>Bacillati</taxon>
        <taxon>Actinomycetota</taxon>
        <taxon>Actinomycetes</taxon>
        <taxon>Kitasatosporales</taxon>
        <taxon>Streptomycetaceae</taxon>
        <taxon>Streptomyces</taxon>
    </lineage>
</organism>
<comment type="cofactor">
    <cofactor evidence="1">
        <name>a divalent metal cation</name>
        <dbReference type="ChEBI" id="CHEBI:60240"/>
    </cofactor>
</comment>
<name>A0A542UNW4_9ACTN</name>
<feature type="domain" description="Glutamate synthase" evidence="5">
    <location>
        <begin position="248"/>
        <end position="569"/>
    </location>
</feature>
<evidence type="ECO:0000256" key="3">
    <source>
        <dbReference type="ARBA" id="ARBA00022723"/>
    </source>
</evidence>
<feature type="region of interest" description="Disordered" evidence="4">
    <location>
        <begin position="185"/>
        <end position="246"/>
    </location>
</feature>
<dbReference type="AlphaFoldDB" id="A0A542UNW4"/>
<comment type="caution">
    <text evidence="8">The sequence shown here is derived from an EMBL/GenBank/DDBJ whole genome shotgun (WGS) entry which is preliminary data.</text>
</comment>
<evidence type="ECO:0000259" key="5">
    <source>
        <dbReference type="Pfam" id="PF01645"/>
    </source>
</evidence>
<dbReference type="GO" id="GO:0004519">
    <property type="term" value="F:endonuclease activity"/>
    <property type="evidence" value="ECO:0007669"/>
    <property type="project" value="UniProtKB-KW"/>
</dbReference>
<protein>
    <submittedName>
        <fullName evidence="8">DDE superfamily endonuclease</fullName>
    </submittedName>
</protein>
<evidence type="ECO:0000259" key="7">
    <source>
        <dbReference type="Pfam" id="PF13613"/>
    </source>
</evidence>
<gene>
    <name evidence="8" type="ORF">FB563_5886</name>
</gene>
<comment type="similarity">
    <text evidence="2">Belongs to the glutamate synthase family.</text>
</comment>
<dbReference type="Proteomes" id="UP000318103">
    <property type="component" value="Unassembled WGS sequence"/>
</dbReference>
<dbReference type="PANTHER" id="PTHR43819">
    <property type="entry name" value="ARCHAEAL-TYPE GLUTAMATE SYNTHASE [NADPH]"/>
    <property type="match status" value="1"/>
</dbReference>
<keyword evidence="8" id="KW-0540">Nuclease</keyword>
<reference evidence="8 9" key="1">
    <citation type="submission" date="2019-06" db="EMBL/GenBank/DDBJ databases">
        <title>Sequencing the genomes of 1000 actinobacteria strains.</title>
        <authorList>
            <person name="Klenk H.-P."/>
        </authorList>
    </citation>
    <scope>NUCLEOTIDE SEQUENCE [LARGE SCALE GENOMIC DNA]</scope>
    <source>
        <strain evidence="8 9">DSM 41929</strain>
    </source>
</reference>
<dbReference type="Pfam" id="PF13359">
    <property type="entry name" value="DDE_Tnp_4"/>
    <property type="match status" value="1"/>
</dbReference>
<dbReference type="GO" id="GO:0006537">
    <property type="term" value="P:glutamate biosynthetic process"/>
    <property type="evidence" value="ECO:0007669"/>
    <property type="project" value="InterPro"/>
</dbReference>
<dbReference type="SUPFAM" id="SSF51395">
    <property type="entry name" value="FMN-linked oxidoreductases"/>
    <property type="match status" value="1"/>
</dbReference>
<evidence type="ECO:0000313" key="9">
    <source>
        <dbReference type="Proteomes" id="UP000318103"/>
    </source>
</evidence>
<evidence type="ECO:0000313" key="8">
    <source>
        <dbReference type="EMBL" id="TQL00770.1"/>
    </source>
</evidence>
<evidence type="ECO:0000259" key="6">
    <source>
        <dbReference type="Pfam" id="PF13359"/>
    </source>
</evidence>
<keyword evidence="9" id="KW-1185">Reference proteome</keyword>
<dbReference type="GO" id="GO:0015930">
    <property type="term" value="F:glutamate synthase activity"/>
    <property type="evidence" value="ECO:0007669"/>
    <property type="project" value="InterPro"/>
</dbReference>
<dbReference type="InterPro" id="IPR013785">
    <property type="entry name" value="Aldolase_TIM"/>
</dbReference>
<dbReference type="CDD" id="cd02808">
    <property type="entry name" value="GltS_FMN"/>
    <property type="match status" value="1"/>
</dbReference>
<keyword evidence="3" id="KW-0479">Metal-binding</keyword>
<dbReference type="Pfam" id="PF01645">
    <property type="entry name" value="Glu_synthase"/>
    <property type="match status" value="1"/>
</dbReference>
<dbReference type="Gene3D" id="3.20.20.70">
    <property type="entry name" value="Aldolase class I"/>
    <property type="match status" value="1"/>
</dbReference>
<evidence type="ECO:0000256" key="1">
    <source>
        <dbReference type="ARBA" id="ARBA00001968"/>
    </source>
</evidence>
<keyword evidence="8" id="KW-0378">Hydrolase</keyword>
<dbReference type="InterPro" id="IPR027805">
    <property type="entry name" value="Transposase_HTH_dom"/>
</dbReference>
<dbReference type="PANTHER" id="PTHR43819:SF1">
    <property type="entry name" value="ARCHAEAL-TYPE GLUTAMATE SYNTHASE [NADPH]"/>
    <property type="match status" value="1"/>
</dbReference>
<evidence type="ECO:0000256" key="2">
    <source>
        <dbReference type="ARBA" id="ARBA00009716"/>
    </source>
</evidence>
<dbReference type="InterPro" id="IPR027806">
    <property type="entry name" value="HARBI1_dom"/>
</dbReference>